<dbReference type="Gene3D" id="3.40.50.150">
    <property type="entry name" value="Vaccinia Virus protein VP39"/>
    <property type="match status" value="1"/>
</dbReference>
<gene>
    <name evidence="1" type="ORF">E1294_38495</name>
</gene>
<sequence length="82" mass="9141">FCNPGPTLPEVSEQALAAERIFNETLGTGRWRTREEILACFDGLDMLEPGLVPLPEWRPDTDDQSEPGITYHTFIGAVARKP</sequence>
<dbReference type="EMBL" id="SMKP01000154">
    <property type="protein sequence ID" value="TDD14183.1"/>
    <property type="molecule type" value="Genomic_DNA"/>
</dbReference>
<feature type="non-terminal residue" evidence="1">
    <location>
        <position position="1"/>
    </location>
</feature>
<evidence type="ECO:0000313" key="1">
    <source>
        <dbReference type="EMBL" id="TDD14183.1"/>
    </source>
</evidence>
<keyword evidence="1" id="KW-0489">Methyltransferase</keyword>
<name>A0A4R4WD66_9ACTN</name>
<keyword evidence="2" id="KW-1185">Reference proteome</keyword>
<dbReference type="RefSeq" id="WP_181958616.1">
    <property type="nucleotide sequence ID" value="NZ_SMKP01000154.1"/>
</dbReference>
<dbReference type="GO" id="GO:0032259">
    <property type="term" value="P:methylation"/>
    <property type="evidence" value="ECO:0007669"/>
    <property type="project" value="UniProtKB-KW"/>
</dbReference>
<protein>
    <submittedName>
        <fullName evidence="1">SAM-dependent methyltransferase</fullName>
    </submittedName>
</protein>
<organism evidence="1 2">
    <name type="scientific">Nonomuraea diastatica</name>
    <dbReference type="NCBI Taxonomy" id="1848329"/>
    <lineage>
        <taxon>Bacteria</taxon>
        <taxon>Bacillati</taxon>
        <taxon>Actinomycetota</taxon>
        <taxon>Actinomycetes</taxon>
        <taxon>Streptosporangiales</taxon>
        <taxon>Streptosporangiaceae</taxon>
        <taxon>Nonomuraea</taxon>
    </lineage>
</organism>
<dbReference type="InterPro" id="IPR006764">
    <property type="entry name" value="SAM_dep_MeTrfase_SAV2177_type"/>
</dbReference>
<dbReference type="Proteomes" id="UP000294543">
    <property type="component" value="Unassembled WGS sequence"/>
</dbReference>
<accession>A0A4R4WD66</accession>
<dbReference type="GO" id="GO:0008168">
    <property type="term" value="F:methyltransferase activity"/>
    <property type="evidence" value="ECO:0007669"/>
    <property type="project" value="UniProtKB-KW"/>
</dbReference>
<proteinExistence type="predicted"/>
<dbReference type="Pfam" id="PF04672">
    <property type="entry name" value="Methyltransf_19"/>
    <property type="match status" value="1"/>
</dbReference>
<dbReference type="AlphaFoldDB" id="A0A4R4WD66"/>
<comment type="caution">
    <text evidence="1">The sequence shown here is derived from an EMBL/GenBank/DDBJ whole genome shotgun (WGS) entry which is preliminary data.</text>
</comment>
<evidence type="ECO:0000313" key="2">
    <source>
        <dbReference type="Proteomes" id="UP000294543"/>
    </source>
</evidence>
<keyword evidence="1" id="KW-0808">Transferase</keyword>
<dbReference type="InterPro" id="IPR029063">
    <property type="entry name" value="SAM-dependent_MTases_sf"/>
</dbReference>
<reference evidence="1 2" key="1">
    <citation type="submission" date="2019-03" db="EMBL/GenBank/DDBJ databases">
        <title>Draft genome sequences of novel Actinobacteria.</title>
        <authorList>
            <person name="Sahin N."/>
            <person name="Ay H."/>
            <person name="Saygin H."/>
        </authorList>
    </citation>
    <scope>NUCLEOTIDE SEQUENCE [LARGE SCALE GENOMIC DNA]</scope>
    <source>
        <strain evidence="1 2">KC712</strain>
    </source>
</reference>